<dbReference type="GO" id="GO:0046872">
    <property type="term" value="F:metal ion binding"/>
    <property type="evidence" value="ECO:0007669"/>
    <property type="project" value="UniProtKB-KW"/>
</dbReference>
<dbReference type="InterPro" id="IPR024654">
    <property type="entry name" value="Calcineurin-like_PHP_lpxH"/>
</dbReference>
<evidence type="ECO:0000313" key="5">
    <source>
        <dbReference type="Proteomes" id="UP000886841"/>
    </source>
</evidence>
<reference evidence="4" key="1">
    <citation type="submission" date="2020-10" db="EMBL/GenBank/DDBJ databases">
        <authorList>
            <person name="Gilroy R."/>
        </authorList>
    </citation>
    <scope>NUCLEOTIDE SEQUENCE</scope>
    <source>
        <strain evidence="4">ChiSxjej1B13-7041</strain>
    </source>
</reference>
<protein>
    <recommendedName>
        <fullName evidence="2">Phosphoesterase</fullName>
        <ecNumber evidence="2">3.1.4.-</ecNumber>
    </recommendedName>
</protein>
<name>A0A9D1JFC7_9FIRM</name>
<dbReference type="NCBIfam" id="TIGR00040">
    <property type="entry name" value="yfcE"/>
    <property type="match status" value="1"/>
</dbReference>
<accession>A0A9D1JFC7</accession>
<organism evidence="4 5">
    <name type="scientific">Candidatus Egerieimonas intestinavium</name>
    <dbReference type="NCBI Taxonomy" id="2840777"/>
    <lineage>
        <taxon>Bacteria</taxon>
        <taxon>Bacillati</taxon>
        <taxon>Bacillota</taxon>
        <taxon>Clostridia</taxon>
        <taxon>Lachnospirales</taxon>
        <taxon>Lachnospiraceae</taxon>
        <taxon>Lachnospiraceae incertae sedis</taxon>
        <taxon>Candidatus Egerieimonas</taxon>
    </lineage>
</organism>
<dbReference type="GO" id="GO:0016787">
    <property type="term" value="F:hydrolase activity"/>
    <property type="evidence" value="ECO:0007669"/>
    <property type="project" value="UniProtKB-UniRule"/>
</dbReference>
<proteinExistence type="inferred from homology"/>
<evidence type="ECO:0000256" key="1">
    <source>
        <dbReference type="ARBA" id="ARBA00008950"/>
    </source>
</evidence>
<comment type="similarity">
    <text evidence="1 2">Belongs to the metallophosphoesterase superfamily. YfcE family.</text>
</comment>
<keyword evidence="2" id="KW-0479">Metal-binding</keyword>
<gene>
    <name evidence="4" type="ORF">IAB98_04020</name>
</gene>
<comment type="cofactor">
    <cofactor evidence="2">
        <name>a divalent metal cation</name>
        <dbReference type="ChEBI" id="CHEBI:60240"/>
    </cofactor>
</comment>
<feature type="domain" description="Calcineurin-like phosphoesterase" evidence="3">
    <location>
        <begin position="1"/>
        <end position="148"/>
    </location>
</feature>
<evidence type="ECO:0000313" key="4">
    <source>
        <dbReference type="EMBL" id="HIR92575.1"/>
    </source>
</evidence>
<dbReference type="AlphaFoldDB" id="A0A9D1JFC7"/>
<dbReference type="InterPro" id="IPR000979">
    <property type="entry name" value="Phosphodiesterase_MJ0936/Vps29"/>
</dbReference>
<comment type="caution">
    <text evidence="4">The sequence shown here is derived from an EMBL/GenBank/DDBJ whole genome shotgun (WGS) entry which is preliminary data.</text>
</comment>
<dbReference type="PANTHER" id="PTHR11124">
    <property type="entry name" value="VACUOLAR SORTING PROTEIN VPS29"/>
    <property type="match status" value="1"/>
</dbReference>
<dbReference type="InterPro" id="IPR029052">
    <property type="entry name" value="Metallo-depent_PP-like"/>
</dbReference>
<evidence type="ECO:0000256" key="2">
    <source>
        <dbReference type="RuleBase" id="RU362039"/>
    </source>
</evidence>
<dbReference type="Gene3D" id="3.60.21.10">
    <property type="match status" value="1"/>
</dbReference>
<dbReference type="InterPro" id="IPR041802">
    <property type="entry name" value="MPP_YfcE"/>
</dbReference>
<dbReference type="Pfam" id="PF12850">
    <property type="entry name" value="Metallophos_2"/>
    <property type="match status" value="1"/>
</dbReference>
<dbReference type="Proteomes" id="UP000886841">
    <property type="component" value="Unassembled WGS sequence"/>
</dbReference>
<dbReference type="SUPFAM" id="SSF56300">
    <property type="entry name" value="Metallo-dependent phosphatases"/>
    <property type="match status" value="1"/>
</dbReference>
<evidence type="ECO:0000259" key="3">
    <source>
        <dbReference type="Pfam" id="PF12850"/>
    </source>
</evidence>
<dbReference type="EMBL" id="DVHU01000034">
    <property type="protein sequence ID" value="HIR92575.1"/>
    <property type="molecule type" value="Genomic_DNA"/>
</dbReference>
<dbReference type="CDD" id="cd00841">
    <property type="entry name" value="MPP_YfcE"/>
    <property type="match status" value="1"/>
</dbReference>
<reference evidence="4" key="2">
    <citation type="journal article" date="2021" name="PeerJ">
        <title>Extensive microbial diversity within the chicken gut microbiome revealed by metagenomics and culture.</title>
        <authorList>
            <person name="Gilroy R."/>
            <person name="Ravi A."/>
            <person name="Getino M."/>
            <person name="Pursley I."/>
            <person name="Horton D.L."/>
            <person name="Alikhan N.F."/>
            <person name="Baker D."/>
            <person name="Gharbi K."/>
            <person name="Hall N."/>
            <person name="Watson M."/>
            <person name="Adriaenssens E.M."/>
            <person name="Foster-Nyarko E."/>
            <person name="Jarju S."/>
            <person name="Secka A."/>
            <person name="Antonio M."/>
            <person name="Oren A."/>
            <person name="Chaudhuri R.R."/>
            <person name="La Ragione R."/>
            <person name="Hildebrand F."/>
            <person name="Pallen M.J."/>
        </authorList>
    </citation>
    <scope>NUCLEOTIDE SEQUENCE</scope>
    <source>
        <strain evidence="4">ChiSxjej1B13-7041</strain>
    </source>
</reference>
<sequence length="166" mass="19082">MKILVVSDTHGKDRTLEYVLEKTGRPDMLVHCGDVEGSEDYIRALADCPVHMVAGNNDFFSELDREEEFLIGGKRVWLTHGHNYGVSMGTEFIKEEARSRNAQIVMFGHTHRPCLEQEEDLTVLNPGSLSYPRQERREPSYILMDMDSEGKIQYSVNYLKKGVDKW</sequence>
<dbReference type="EC" id="3.1.4.-" evidence="2"/>